<evidence type="ECO:0000256" key="4">
    <source>
        <dbReference type="PROSITE-ProRule" id="PRU00134"/>
    </source>
</evidence>
<evidence type="ECO:0000313" key="8">
    <source>
        <dbReference type="Proteomes" id="UP000284842"/>
    </source>
</evidence>
<dbReference type="SUPFAM" id="SSF48371">
    <property type="entry name" value="ARM repeat"/>
    <property type="match status" value="1"/>
</dbReference>
<name>A0A409YGW5_9AGAR</name>
<dbReference type="AlphaFoldDB" id="A0A409YGW5"/>
<evidence type="ECO:0000256" key="5">
    <source>
        <dbReference type="SAM" id="Phobius"/>
    </source>
</evidence>
<proteinExistence type="predicted"/>
<keyword evidence="5" id="KW-0472">Membrane</keyword>
<keyword evidence="2 4" id="KW-0863">Zinc-finger</keyword>
<gene>
    <name evidence="7" type="ORF">CVT24_011612</name>
</gene>
<accession>A0A409YGW5</accession>
<dbReference type="InterPro" id="IPR002893">
    <property type="entry name" value="Znf_MYND"/>
</dbReference>
<sequence>MPGPGRAKAKSKKSKSATSNALSTATYDNDAFLTDIDNAEGWGMVVEILCVLCDLPDLTTRSGLKKVHANFPTIYSKIDTVYQRNIDNDRIRAGVVGIYAKMCEDSLLRNRLFEKGILGKIIPLLDIDDTRHLALRALNTITHHGGAEIRTEIAKQAPILVQLLRQFPDDEKVCELSVSVLSHSVSAAYEGDPKPKYPAIIRSLDLTEILKAVLETTKRPFRRRRSIIDHAVGLVATTSFHGADAFKKYPHAIKFLVAGLRSKDWVTRSTCLGGILRLYRNEQEDDQKALDPNHFLRAIQGGVPGHLSDVLMDYGPTQNEIYLTLSTTRDFTKAMMQCAQDHDLYSLGLKLAPLILKTEFSVTDGRFEVEDPRTGRRGFDSFGLPFDLWGDALKHCAKAIRAKRNPKEADWADILEIKWCIMRRKLREASELAKKGIERNPEQAYFYYALTLMADNVQGLKSAKKGLKCKQITPFVKYQMMQRATEHAGDMGIIRLQDMPEVGDPKWEEGVAFLMSALEDAKSYIEGAPPDNRHMKNISYWYILLTVLTKEDLSPDLRELQDALKVLKVADEFSRFTGVEPPKTLMRLAQQAVVQHYASAIKDYASVFAELDRCKQADTQTVNPEKLEDDLAAWLSDMKLEDGTQVHRHDCANRPAQTGDKMSRVELYRCSWCGNPSAVLRKCSGCAKTRYFAITFLSFLNVLLTVVFRSRYCDHSCQKQHWSDHKKACKAEGKTAAAAAA</sequence>
<dbReference type="InterPro" id="IPR011989">
    <property type="entry name" value="ARM-like"/>
</dbReference>
<feature type="domain" description="MYND-type" evidence="6">
    <location>
        <begin position="670"/>
        <end position="729"/>
    </location>
</feature>
<keyword evidence="8" id="KW-1185">Reference proteome</keyword>
<organism evidence="7 8">
    <name type="scientific">Panaeolus cyanescens</name>
    <dbReference type="NCBI Taxonomy" id="181874"/>
    <lineage>
        <taxon>Eukaryota</taxon>
        <taxon>Fungi</taxon>
        <taxon>Dikarya</taxon>
        <taxon>Basidiomycota</taxon>
        <taxon>Agaricomycotina</taxon>
        <taxon>Agaricomycetes</taxon>
        <taxon>Agaricomycetidae</taxon>
        <taxon>Agaricales</taxon>
        <taxon>Agaricineae</taxon>
        <taxon>Galeropsidaceae</taxon>
        <taxon>Panaeolus</taxon>
    </lineage>
</organism>
<keyword evidence="5" id="KW-1133">Transmembrane helix</keyword>
<dbReference type="OrthoDB" id="341421at2759"/>
<dbReference type="Proteomes" id="UP000284842">
    <property type="component" value="Unassembled WGS sequence"/>
</dbReference>
<evidence type="ECO:0000313" key="7">
    <source>
        <dbReference type="EMBL" id="PPR02263.1"/>
    </source>
</evidence>
<evidence type="ECO:0000256" key="3">
    <source>
        <dbReference type="ARBA" id="ARBA00022833"/>
    </source>
</evidence>
<evidence type="ECO:0000256" key="1">
    <source>
        <dbReference type="ARBA" id="ARBA00022723"/>
    </source>
</evidence>
<comment type="caution">
    <text evidence="7">The sequence shown here is derived from an EMBL/GenBank/DDBJ whole genome shotgun (WGS) entry which is preliminary data.</text>
</comment>
<keyword evidence="5" id="KW-0812">Transmembrane</keyword>
<dbReference type="InterPro" id="IPR016024">
    <property type="entry name" value="ARM-type_fold"/>
</dbReference>
<dbReference type="InParanoid" id="A0A409YGW5"/>
<dbReference type="PROSITE" id="PS50865">
    <property type="entry name" value="ZF_MYND_2"/>
    <property type="match status" value="1"/>
</dbReference>
<dbReference type="Gene3D" id="6.10.140.2220">
    <property type="match status" value="1"/>
</dbReference>
<keyword evidence="3" id="KW-0862">Zinc</keyword>
<keyword evidence="1" id="KW-0479">Metal-binding</keyword>
<dbReference type="GO" id="GO:0008270">
    <property type="term" value="F:zinc ion binding"/>
    <property type="evidence" value="ECO:0007669"/>
    <property type="project" value="UniProtKB-KW"/>
</dbReference>
<protein>
    <recommendedName>
        <fullName evidence="6">MYND-type domain-containing protein</fullName>
    </recommendedName>
</protein>
<reference evidence="7 8" key="1">
    <citation type="journal article" date="2018" name="Evol. Lett.">
        <title>Horizontal gene cluster transfer increased hallucinogenic mushroom diversity.</title>
        <authorList>
            <person name="Reynolds H.T."/>
            <person name="Vijayakumar V."/>
            <person name="Gluck-Thaler E."/>
            <person name="Korotkin H.B."/>
            <person name="Matheny P.B."/>
            <person name="Slot J.C."/>
        </authorList>
    </citation>
    <scope>NUCLEOTIDE SEQUENCE [LARGE SCALE GENOMIC DNA]</scope>
    <source>
        <strain evidence="7 8">2629</strain>
    </source>
</reference>
<dbReference type="EMBL" id="NHTK01001178">
    <property type="protein sequence ID" value="PPR02263.1"/>
    <property type="molecule type" value="Genomic_DNA"/>
</dbReference>
<dbReference type="Gene3D" id="1.25.10.10">
    <property type="entry name" value="Leucine-rich Repeat Variant"/>
    <property type="match status" value="1"/>
</dbReference>
<evidence type="ECO:0000256" key="2">
    <source>
        <dbReference type="ARBA" id="ARBA00022771"/>
    </source>
</evidence>
<feature type="transmembrane region" description="Helical" evidence="5">
    <location>
        <begin position="691"/>
        <end position="708"/>
    </location>
</feature>
<evidence type="ECO:0000259" key="6">
    <source>
        <dbReference type="PROSITE" id="PS50865"/>
    </source>
</evidence>